<dbReference type="RefSeq" id="WP_340904271.1">
    <property type="nucleotide sequence ID" value="NZ_JBHLUU010000126.1"/>
</dbReference>
<accession>A0ABV6KX86</accession>
<keyword evidence="5" id="KW-1185">Reference proteome</keyword>
<comment type="caution">
    <text evidence="4">The sequence shown here is derived from an EMBL/GenBank/DDBJ whole genome shotgun (WGS) entry which is preliminary data.</text>
</comment>
<evidence type="ECO:0000256" key="2">
    <source>
        <dbReference type="SAM" id="SignalP"/>
    </source>
</evidence>
<feature type="region of interest" description="Disordered" evidence="1">
    <location>
        <begin position="126"/>
        <end position="149"/>
    </location>
</feature>
<feature type="chain" id="PRO_5045533733" evidence="2">
    <location>
        <begin position="20"/>
        <end position="149"/>
    </location>
</feature>
<gene>
    <name evidence="4" type="ORF">ACFFHF_22370</name>
</gene>
<protein>
    <submittedName>
        <fullName evidence="4">FixH family protein</fullName>
    </submittedName>
</protein>
<organism evidence="4 5">
    <name type="scientific">Robertmurraya beringensis</name>
    <dbReference type="NCBI Taxonomy" id="641660"/>
    <lineage>
        <taxon>Bacteria</taxon>
        <taxon>Bacillati</taxon>
        <taxon>Bacillota</taxon>
        <taxon>Bacilli</taxon>
        <taxon>Bacillales</taxon>
        <taxon>Bacillaceae</taxon>
        <taxon>Robertmurraya</taxon>
    </lineage>
</organism>
<evidence type="ECO:0000313" key="4">
    <source>
        <dbReference type="EMBL" id="MFC0477937.1"/>
    </source>
</evidence>
<dbReference type="EMBL" id="JBHLUU010000126">
    <property type="protein sequence ID" value="MFC0477937.1"/>
    <property type="molecule type" value="Genomic_DNA"/>
</dbReference>
<feature type="domain" description="YtkA-like" evidence="3">
    <location>
        <begin position="31"/>
        <end position="109"/>
    </location>
</feature>
<sequence>MKKGLIFFMFTLLILSLTACVQEEDEIPQFLDVQLTITPEHAEKGQKVLFEAKVTYGEEEVTDADEVAFEIWRANDENHEKVEVQHNANGVYSLERTFDTDGTYYVYAHVTARSMHNMPKKEFVVGTASEKEEDSSSSMMDEEEDHSGH</sequence>
<dbReference type="Proteomes" id="UP001589738">
    <property type="component" value="Unassembled WGS sequence"/>
</dbReference>
<feature type="compositionally biased region" description="Acidic residues" evidence="1">
    <location>
        <begin position="131"/>
        <end position="149"/>
    </location>
</feature>
<evidence type="ECO:0000256" key="1">
    <source>
        <dbReference type="SAM" id="MobiDB-lite"/>
    </source>
</evidence>
<evidence type="ECO:0000259" key="3">
    <source>
        <dbReference type="Pfam" id="PF13115"/>
    </source>
</evidence>
<dbReference type="InterPro" id="IPR032693">
    <property type="entry name" value="YtkA-like_dom"/>
</dbReference>
<name>A0ABV6KX86_9BACI</name>
<reference evidence="4 5" key="1">
    <citation type="submission" date="2024-09" db="EMBL/GenBank/DDBJ databases">
        <authorList>
            <person name="Sun Q."/>
            <person name="Mori K."/>
        </authorList>
    </citation>
    <scope>NUCLEOTIDE SEQUENCE [LARGE SCALE GENOMIC DNA]</scope>
    <source>
        <strain evidence="4 5">CGMCC 1.9126</strain>
    </source>
</reference>
<keyword evidence="2" id="KW-0732">Signal</keyword>
<proteinExistence type="predicted"/>
<dbReference type="PROSITE" id="PS51257">
    <property type="entry name" value="PROKAR_LIPOPROTEIN"/>
    <property type="match status" value="1"/>
</dbReference>
<evidence type="ECO:0000313" key="5">
    <source>
        <dbReference type="Proteomes" id="UP001589738"/>
    </source>
</evidence>
<dbReference type="Pfam" id="PF13115">
    <property type="entry name" value="YtkA"/>
    <property type="match status" value="1"/>
</dbReference>
<feature type="signal peptide" evidence="2">
    <location>
        <begin position="1"/>
        <end position="19"/>
    </location>
</feature>